<evidence type="ECO:0000256" key="2">
    <source>
        <dbReference type="ARBA" id="ARBA00022670"/>
    </source>
</evidence>
<sequence>MSYRCYIVPPHLLKAIGESSHNPDTIREAARAALQSHHAFTAKRKSHIEAVIQSRRSSRGPPPTRPFVPAHVLRHISESEHVDEEARARAARDLEHTLHLESRAKHREGETQLAAEVAKLGKDAPQRSIYDAEHTSSERQLPGKLVRAEGDKAAKDKTVNQAYDNVGTVLEFYKDKFKWNSIDNKNMDVISSVHFGQQYENAFWDSEERQMVFGDGGEFLSNFTGCIDVIGHELTHAVTEHTSALDYQGQPGALNEHISDVFGIMIKQKVQDETSQNADWLIGEDCILPGVKGVALRSMKAPGTAYDDPRFGKDPQIDNMKDYVTMYEDNGGVHIYSGIPNKAFYLVAKAFGGYSWEKAGQIWWKTMRSGKVPESSTFLQFADATVDVAKKEFGEDVAKTVRKAWDDVGRETPNHPSPITVGKMESPQHNEIRLRYQLSLPTLRSLSAIDKAPDRRKVLQTACGATEFRSFPIRQAEKNLFREINDHTGIPYPINGPVTEPWHKVFLLIQIDLSRVGWPNKISANGRKELMRDSGRIYIVMDRVLRCLADIFGEREDGRGVTVTLDVLRSVHAKVWEGSEMELLQVEGIGAAKMKRLTDANIKTIKQLAGLEFYHIERLLSRNPPFGHQMLNQLSGFPLLHLQISVISSYTPAQDDKEDASMSGPCQSWVTRVVLGYSNDTIPTWCKKSPWATLVIEGDDGRLLWFWRGSVKRMEGTKIMFVRLDAKKGESVKATFACEGIVGTLVRFTLTI</sequence>
<keyword evidence="9" id="KW-1185">Reference proteome</keyword>
<dbReference type="GO" id="GO:0004222">
    <property type="term" value="F:metalloendopeptidase activity"/>
    <property type="evidence" value="ECO:0007669"/>
    <property type="project" value="InterPro"/>
</dbReference>
<dbReference type="Gene3D" id="3.10.170.10">
    <property type="match status" value="1"/>
</dbReference>
<dbReference type="CDD" id="cd09597">
    <property type="entry name" value="M4_TLP"/>
    <property type="match status" value="1"/>
</dbReference>
<protein>
    <submittedName>
        <fullName evidence="8">Protease PrtS</fullName>
    </submittedName>
</protein>
<dbReference type="InterPro" id="IPR023612">
    <property type="entry name" value="Peptidase_M4"/>
</dbReference>
<dbReference type="InterPro" id="IPR013856">
    <property type="entry name" value="Peptidase_M4_domain"/>
</dbReference>
<dbReference type="InterPro" id="IPR052759">
    <property type="entry name" value="Metalloprotease_M4"/>
</dbReference>
<dbReference type="GO" id="GO:0046872">
    <property type="term" value="F:metal ion binding"/>
    <property type="evidence" value="ECO:0007669"/>
    <property type="project" value="UniProtKB-KW"/>
</dbReference>
<comment type="caution">
    <text evidence="8">The sequence shown here is derived from an EMBL/GenBank/DDBJ whole genome shotgun (WGS) entry which is preliminary data.</text>
</comment>
<proteinExistence type="inferred from homology"/>
<keyword evidence="2 8" id="KW-0645">Protease</keyword>
<dbReference type="Pfam" id="PF01447">
    <property type="entry name" value="Peptidase_M4"/>
    <property type="match status" value="1"/>
</dbReference>
<evidence type="ECO:0000313" key="8">
    <source>
        <dbReference type="EMBL" id="KAF3071835.1"/>
    </source>
</evidence>
<evidence type="ECO:0000256" key="4">
    <source>
        <dbReference type="ARBA" id="ARBA00022801"/>
    </source>
</evidence>
<dbReference type="Pfam" id="PF16485">
    <property type="entry name" value="PLN_propep"/>
    <property type="match status" value="1"/>
</dbReference>
<dbReference type="InterPro" id="IPR027268">
    <property type="entry name" value="Peptidase_M4/M1_CTD_sf"/>
</dbReference>
<dbReference type="InterPro" id="IPR001570">
    <property type="entry name" value="Peptidase_M4_C_domain"/>
</dbReference>
<dbReference type="Gene3D" id="1.10.390.10">
    <property type="entry name" value="Neutral Protease Domain 2"/>
    <property type="match status" value="1"/>
</dbReference>
<reference evidence="8 9" key="1">
    <citation type="submission" date="2018-06" db="EMBL/GenBank/DDBJ databases">
        <title>Genome analysis of cellulolytic fungus Trichoderma lentiforme CFAM-422.</title>
        <authorList>
            <person name="Steindorff A.S."/>
            <person name="Formighieri E.F."/>
            <person name="Midorikawa G.E.O."/>
            <person name="Tamietti M.S."/>
            <person name="Ramos E.Z."/>
            <person name="Silva A.S."/>
            <person name="Bon E.P.S."/>
            <person name="Mendes T.D."/>
            <person name="Damaso M.C.T."/>
            <person name="Favaro L.C.L."/>
        </authorList>
    </citation>
    <scope>NUCLEOTIDE SEQUENCE [LARGE SCALE GENOMIC DNA]</scope>
    <source>
        <strain evidence="8 9">CFAM-422</strain>
    </source>
</reference>
<feature type="domain" description="SEC63" evidence="7">
    <location>
        <begin position="427"/>
        <end position="752"/>
    </location>
</feature>
<dbReference type="SUPFAM" id="SSF158702">
    <property type="entry name" value="Sec63 N-terminal domain-like"/>
    <property type="match status" value="1"/>
</dbReference>
<organism evidence="8 9">
    <name type="scientific">Trichoderma lentiforme</name>
    <dbReference type="NCBI Taxonomy" id="1567552"/>
    <lineage>
        <taxon>Eukaryota</taxon>
        <taxon>Fungi</taxon>
        <taxon>Dikarya</taxon>
        <taxon>Ascomycota</taxon>
        <taxon>Pezizomycotina</taxon>
        <taxon>Sordariomycetes</taxon>
        <taxon>Hypocreomycetidae</taxon>
        <taxon>Hypocreales</taxon>
        <taxon>Hypocreaceae</taxon>
        <taxon>Trichoderma</taxon>
    </lineage>
</organism>
<evidence type="ECO:0000256" key="1">
    <source>
        <dbReference type="ARBA" id="ARBA00009388"/>
    </source>
</evidence>
<gene>
    <name evidence="8" type="ORF">CFAM422_005623</name>
</gene>
<name>A0A9P5CC30_9HYPO</name>
<dbReference type="SMART" id="SM00973">
    <property type="entry name" value="Sec63"/>
    <property type="match status" value="1"/>
</dbReference>
<dbReference type="Pfam" id="PF02889">
    <property type="entry name" value="Sec63"/>
    <property type="match status" value="1"/>
</dbReference>
<evidence type="ECO:0000259" key="7">
    <source>
        <dbReference type="SMART" id="SM00973"/>
    </source>
</evidence>
<dbReference type="PRINTS" id="PR00730">
    <property type="entry name" value="THERMOLYSIN"/>
</dbReference>
<evidence type="ECO:0000313" key="9">
    <source>
        <dbReference type="Proteomes" id="UP000801864"/>
    </source>
</evidence>
<keyword evidence="5" id="KW-0862">Zinc</keyword>
<dbReference type="InterPro" id="IPR004179">
    <property type="entry name" value="Sec63-dom"/>
</dbReference>
<evidence type="ECO:0000256" key="5">
    <source>
        <dbReference type="ARBA" id="ARBA00022833"/>
    </source>
</evidence>
<evidence type="ECO:0000256" key="6">
    <source>
        <dbReference type="ARBA" id="ARBA00023049"/>
    </source>
</evidence>
<dbReference type="Gene3D" id="1.10.3380.10">
    <property type="entry name" value="Sec63 N-terminal domain-like domain"/>
    <property type="match status" value="1"/>
</dbReference>
<keyword evidence="6" id="KW-0482">Metalloprotease</keyword>
<keyword evidence="4" id="KW-0378">Hydrolase</keyword>
<keyword evidence="3" id="KW-0479">Metal-binding</keyword>
<comment type="similarity">
    <text evidence="1">Belongs to the peptidase M4 family.</text>
</comment>
<dbReference type="SUPFAM" id="SSF55486">
    <property type="entry name" value="Metalloproteases ('zincins'), catalytic domain"/>
    <property type="match status" value="1"/>
</dbReference>
<accession>A0A9P5CC30</accession>
<dbReference type="Pfam" id="PF02868">
    <property type="entry name" value="Peptidase_M4_C"/>
    <property type="match status" value="1"/>
</dbReference>
<evidence type="ECO:0000256" key="3">
    <source>
        <dbReference type="ARBA" id="ARBA00022723"/>
    </source>
</evidence>
<dbReference type="AlphaFoldDB" id="A0A9P5CC30"/>
<dbReference type="GO" id="GO:0006508">
    <property type="term" value="P:proteolysis"/>
    <property type="evidence" value="ECO:0007669"/>
    <property type="project" value="UniProtKB-KW"/>
</dbReference>
<dbReference type="InterPro" id="IPR032475">
    <property type="entry name" value="Protealysin_N_PP"/>
</dbReference>
<dbReference type="EMBL" id="QLNT01000009">
    <property type="protein sequence ID" value="KAF3071835.1"/>
    <property type="molecule type" value="Genomic_DNA"/>
</dbReference>
<dbReference type="PANTHER" id="PTHR43579:SF1">
    <property type="entry name" value="NEUTRAL METALLOPROTEINASE"/>
    <property type="match status" value="1"/>
</dbReference>
<dbReference type="PANTHER" id="PTHR43579">
    <property type="match status" value="1"/>
</dbReference>
<dbReference type="Proteomes" id="UP000801864">
    <property type="component" value="Unassembled WGS sequence"/>
</dbReference>